<protein>
    <submittedName>
        <fullName evidence="6">Cytochrome C</fullName>
    </submittedName>
</protein>
<keyword evidence="2 4" id="KW-0479">Metal-binding</keyword>
<dbReference type="Pfam" id="PF13442">
    <property type="entry name" value="Cytochrome_CBB3"/>
    <property type="match status" value="1"/>
</dbReference>
<dbReference type="Gene3D" id="1.10.760.10">
    <property type="entry name" value="Cytochrome c-like domain"/>
    <property type="match status" value="1"/>
</dbReference>
<dbReference type="PANTHER" id="PTHR40394">
    <property type="entry name" value="LIPOPROTEIN-RELATED"/>
    <property type="match status" value="1"/>
</dbReference>
<dbReference type="OrthoDB" id="9779283at2"/>
<keyword evidence="1 4" id="KW-0349">Heme</keyword>
<dbReference type="AlphaFoldDB" id="A0A172WX52"/>
<evidence type="ECO:0000256" key="3">
    <source>
        <dbReference type="ARBA" id="ARBA00023004"/>
    </source>
</evidence>
<sequence length="173" mass="19264">MRWLIVFIVLLSGCDQMAQQPRADAQESSLFFPDGKVNQAPPLGTVARGELSWEAVLAERPRLTEELLARGEERYRINCVPCHGLAGDGLGTVVKRGFPQPPDFAKPRLVQAPDRHFLQVIADGYGVMYSYAARVRPADRWAIVAHIRALQLARTAEVNQLPEPDRRALEALP</sequence>
<gene>
    <name evidence="6" type="ORF">PS273GM_18300</name>
</gene>
<name>A0A172WX52_STUST</name>
<dbReference type="InterPro" id="IPR009056">
    <property type="entry name" value="Cyt_c-like_dom"/>
</dbReference>
<dbReference type="Proteomes" id="UP000077787">
    <property type="component" value="Chromosome"/>
</dbReference>
<evidence type="ECO:0000256" key="1">
    <source>
        <dbReference type="ARBA" id="ARBA00022617"/>
    </source>
</evidence>
<reference evidence="6 7" key="1">
    <citation type="submission" date="2016-05" db="EMBL/GenBank/DDBJ databases">
        <title>Genome sequence of Pseudomonas stutzeri 273 and identification of the exopolysaccharide biosynthesis locus.</title>
        <authorList>
            <person name="Wu S."/>
            <person name="Sun C."/>
        </authorList>
    </citation>
    <scope>NUCLEOTIDE SEQUENCE [LARGE SCALE GENOMIC DNA]</scope>
    <source>
        <strain evidence="6 7">273</strain>
    </source>
</reference>
<evidence type="ECO:0000313" key="7">
    <source>
        <dbReference type="Proteomes" id="UP000077787"/>
    </source>
</evidence>
<dbReference type="GO" id="GO:0009055">
    <property type="term" value="F:electron transfer activity"/>
    <property type="evidence" value="ECO:0007669"/>
    <property type="project" value="InterPro"/>
</dbReference>
<accession>A0A172WX52</accession>
<dbReference type="GO" id="GO:0046872">
    <property type="term" value="F:metal ion binding"/>
    <property type="evidence" value="ECO:0007669"/>
    <property type="project" value="UniProtKB-KW"/>
</dbReference>
<dbReference type="eggNOG" id="COG2010">
    <property type="taxonomic scope" value="Bacteria"/>
</dbReference>
<dbReference type="EMBL" id="CP015641">
    <property type="protein sequence ID" value="ANF28088.1"/>
    <property type="molecule type" value="Genomic_DNA"/>
</dbReference>
<proteinExistence type="predicted"/>
<evidence type="ECO:0000256" key="4">
    <source>
        <dbReference type="PROSITE-ProRule" id="PRU00433"/>
    </source>
</evidence>
<dbReference type="RefSeq" id="WP_064482812.1">
    <property type="nucleotide sequence ID" value="NZ_CP015641.1"/>
</dbReference>
<evidence type="ECO:0000313" key="6">
    <source>
        <dbReference type="EMBL" id="ANF28088.1"/>
    </source>
</evidence>
<keyword evidence="3 4" id="KW-0408">Iron</keyword>
<feature type="domain" description="Cytochrome c" evidence="5">
    <location>
        <begin position="66"/>
        <end position="151"/>
    </location>
</feature>
<dbReference type="PANTHER" id="PTHR40394:SF2">
    <property type="entry name" value="QUINOL:CYTOCHROME C OXIDOREDUCTASE MEMBRANE PROTEIN"/>
    <property type="match status" value="1"/>
</dbReference>
<dbReference type="SUPFAM" id="SSF46626">
    <property type="entry name" value="Cytochrome c"/>
    <property type="match status" value="1"/>
</dbReference>
<organism evidence="6 7">
    <name type="scientific">Stutzerimonas stutzeri</name>
    <name type="common">Pseudomonas stutzeri</name>
    <dbReference type="NCBI Taxonomy" id="316"/>
    <lineage>
        <taxon>Bacteria</taxon>
        <taxon>Pseudomonadati</taxon>
        <taxon>Pseudomonadota</taxon>
        <taxon>Gammaproteobacteria</taxon>
        <taxon>Pseudomonadales</taxon>
        <taxon>Pseudomonadaceae</taxon>
        <taxon>Stutzerimonas</taxon>
    </lineage>
</organism>
<dbReference type="PROSITE" id="PS51007">
    <property type="entry name" value="CYTC"/>
    <property type="match status" value="1"/>
</dbReference>
<evidence type="ECO:0000259" key="5">
    <source>
        <dbReference type="PROSITE" id="PS51007"/>
    </source>
</evidence>
<dbReference type="GO" id="GO:0020037">
    <property type="term" value="F:heme binding"/>
    <property type="evidence" value="ECO:0007669"/>
    <property type="project" value="InterPro"/>
</dbReference>
<dbReference type="InterPro" id="IPR036909">
    <property type="entry name" value="Cyt_c-like_dom_sf"/>
</dbReference>
<evidence type="ECO:0000256" key="2">
    <source>
        <dbReference type="ARBA" id="ARBA00022723"/>
    </source>
</evidence>